<evidence type="ECO:0000313" key="3">
    <source>
        <dbReference type="Proteomes" id="UP000305778"/>
    </source>
</evidence>
<feature type="region of interest" description="Disordered" evidence="1">
    <location>
        <begin position="37"/>
        <end position="60"/>
    </location>
</feature>
<dbReference type="OrthoDB" id="4226032at2"/>
<reference evidence="2 3" key="1">
    <citation type="submission" date="2019-04" db="EMBL/GenBank/DDBJ databases">
        <title>Streptomyces oryziradicis sp. nov., a novel actinomycete isolated from rhizosphere soil of rice (Oryza sativa L.).</title>
        <authorList>
            <person name="Li C."/>
        </authorList>
    </citation>
    <scope>NUCLEOTIDE SEQUENCE [LARGE SCALE GENOMIC DNA]</scope>
    <source>
        <strain evidence="2 3">NEAU-C40</strain>
    </source>
</reference>
<proteinExistence type="predicted"/>
<gene>
    <name evidence="2" type="ORF">FCI23_35655</name>
</gene>
<comment type="caution">
    <text evidence="2">The sequence shown here is derived from an EMBL/GenBank/DDBJ whole genome shotgun (WGS) entry which is preliminary data.</text>
</comment>
<dbReference type="AlphaFoldDB" id="A0A4U0S693"/>
<protein>
    <submittedName>
        <fullName evidence="2">Uncharacterized protein</fullName>
    </submittedName>
</protein>
<organism evidence="2 3">
    <name type="scientific">Actinacidiphila oryziradicis</name>
    <dbReference type="NCBI Taxonomy" id="2571141"/>
    <lineage>
        <taxon>Bacteria</taxon>
        <taxon>Bacillati</taxon>
        <taxon>Actinomycetota</taxon>
        <taxon>Actinomycetes</taxon>
        <taxon>Kitasatosporales</taxon>
        <taxon>Streptomycetaceae</taxon>
        <taxon>Actinacidiphila</taxon>
    </lineage>
</organism>
<keyword evidence="3" id="KW-1185">Reference proteome</keyword>
<evidence type="ECO:0000256" key="1">
    <source>
        <dbReference type="SAM" id="MobiDB-lite"/>
    </source>
</evidence>
<dbReference type="EMBL" id="SUMC01000051">
    <property type="protein sequence ID" value="TKA04596.1"/>
    <property type="molecule type" value="Genomic_DNA"/>
</dbReference>
<dbReference type="RefSeq" id="WP_136728320.1">
    <property type="nucleotide sequence ID" value="NZ_SUMC01000051.1"/>
</dbReference>
<sequence length="81" mass="8597">MRATGCKTAWDHPAGPGDEARFAGDRHFIGVVAVPGPRRRRRSAQPEAVGHALSTRNREVGNDALDRAGAVGALTGKDHDQ</sequence>
<evidence type="ECO:0000313" key="2">
    <source>
        <dbReference type="EMBL" id="TKA04596.1"/>
    </source>
</evidence>
<dbReference type="Proteomes" id="UP000305778">
    <property type="component" value="Unassembled WGS sequence"/>
</dbReference>
<name>A0A4U0S693_9ACTN</name>
<accession>A0A4U0S693</accession>